<protein>
    <submittedName>
        <fullName evidence="4">GerMN domain-containing protein</fullName>
    </submittedName>
</protein>
<organism evidence="4 5">
    <name type="scientific">Rarispira pelagica</name>
    <dbReference type="NCBI Taxonomy" id="3141764"/>
    <lineage>
        <taxon>Bacteria</taxon>
        <taxon>Pseudomonadati</taxon>
        <taxon>Spirochaetota</taxon>
        <taxon>Spirochaetia</taxon>
        <taxon>Winmispirales</taxon>
        <taxon>Winmispiraceae</taxon>
        <taxon>Rarispira</taxon>
    </lineage>
</organism>
<dbReference type="RefSeq" id="WP_420069393.1">
    <property type="nucleotide sequence ID" value="NZ_JBCHKQ010000002.1"/>
</dbReference>
<keyword evidence="5" id="KW-1185">Reference proteome</keyword>
<feature type="transmembrane region" description="Helical" evidence="2">
    <location>
        <begin position="9"/>
        <end position="28"/>
    </location>
</feature>
<proteinExistence type="predicted"/>
<dbReference type="SMART" id="SM00909">
    <property type="entry name" value="Germane"/>
    <property type="match status" value="1"/>
</dbReference>
<evidence type="ECO:0000313" key="5">
    <source>
        <dbReference type="Proteomes" id="UP001466331"/>
    </source>
</evidence>
<name>A0ABU9UBA4_9SPIR</name>
<evidence type="ECO:0000259" key="3">
    <source>
        <dbReference type="SMART" id="SM00909"/>
    </source>
</evidence>
<dbReference type="InterPro" id="IPR019606">
    <property type="entry name" value="GerMN"/>
</dbReference>
<keyword evidence="2" id="KW-1133">Transmembrane helix</keyword>
<gene>
    <name evidence="4" type="ORF">WKV44_05275</name>
</gene>
<reference evidence="4 5" key="1">
    <citation type="submission" date="2024-03" db="EMBL/GenBank/DDBJ databases">
        <title>Ignisphaera cupida sp. nov., a hyperthermophilic hydrolytic archaeon from a hot spring of Kamchatka, and proposal of Ignisphaeraceae fam. nov.</title>
        <authorList>
            <person name="Podosokorskaya O.A."/>
            <person name="Elcheninov A.G."/>
            <person name="Maltseva A.I."/>
            <person name="Zayulina K.S."/>
            <person name="Novikov A."/>
            <person name="Merkel A.Y."/>
        </authorList>
    </citation>
    <scope>NUCLEOTIDE SEQUENCE [LARGE SCALE GENOMIC DNA]</scope>
    <source>
        <strain evidence="4 5">38H-sp</strain>
    </source>
</reference>
<evidence type="ECO:0000313" key="4">
    <source>
        <dbReference type="EMBL" id="MEM5947947.1"/>
    </source>
</evidence>
<feature type="domain" description="GerMN" evidence="3">
    <location>
        <begin position="150"/>
        <end position="241"/>
    </location>
</feature>
<dbReference type="Proteomes" id="UP001466331">
    <property type="component" value="Unassembled WGS sequence"/>
</dbReference>
<comment type="caution">
    <text evidence="4">The sequence shown here is derived from an EMBL/GenBank/DDBJ whole genome shotgun (WGS) entry which is preliminary data.</text>
</comment>
<feature type="region of interest" description="Disordered" evidence="1">
    <location>
        <begin position="49"/>
        <end position="114"/>
    </location>
</feature>
<feature type="compositionally biased region" description="Basic and acidic residues" evidence="1">
    <location>
        <begin position="64"/>
        <end position="82"/>
    </location>
</feature>
<keyword evidence="2" id="KW-0812">Transmembrane</keyword>
<dbReference type="Pfam" id="PF10646">
    <property type="entry name" value="Germane"/>
    <property type="match status" value="1"/>
</dbReference>
<feature type="compositionally biased region" description="Basic and acidic residues" evidence="1">
    <location>
        <begin position="100"/>
        <end position="114"/>
    </location>
</feature>
<keyword evidence="2" id="KW-0472">Membrane</keyword>
<evidence type="ECO:0000256" key="1">
    <source>
        <dbReference type="SAM" id="MobiDB-lite"/>
    </source>
</evidence>
<evidence type="ECO:0000256" key="2">
    <source>
        <dbReference type="SAM" id="Phobius"/>
    </source>
</evidence>
<dbReference type="EMBL" id="JBCHKQ010000002">
    <property type="protein sequence ID" value="MEM5947947.1"/>
    <property type="molecule type" value="Genomic_DNA"/>
</dbReference>
<sequence>MARKKKKTYFGVIFWIASILVVLIVYLWNKPTITRVIEETGFMEVVKEKFSPAPTDKPSTENPAETKEPPKATQPEEKETEPTPKQTPLETPSPTPKPTKTLEKSKEPSHTTEETKKTINMLIYFAKVYDNGEVITAPVPRKIEYKDAPLTSTLKTLLAGPTETEKKSGIKNLIPEGTKLLGVSVKNRIAYINMSEDLRFNPLGQEGLLIELKQIVYTATQFPTVDKVQILIEGKIIPYLAPEGIPIGKPLKPDEI</sequence>
<accession>A0ABU9UBA4</accession>